<sequence>MKKQIFILFLAVLSLMISCSKATEGNSGEENVEVTNAQRIANTDPVQLPTNLISVEDAKKQLNNYKVAHPGVNADQYALRTWISIDELEQYIAYVKEESSKKNIEVTGIDFIYTQKKEGRPGMANKGNEDYELTLMYAPTYMDTATNKNTTFDPMNSADGKPMKLSQLLNEPTTTDSLNSANGDTSKRDKGSGIGNNIFSCPNVCP</sequence>
<dbReference type="Proteomes" id="UP001549146">
    <property type="component" value="Unassembled WGS sequence"/>
</dbReference>
<keyword evidence="4" id="KW-1185">Reference proteome</keyword>
<evidence type="ECO:0000313" key="4">
    <source>
        <dbReference type="Proteomes" id="UP001549146"/>
    </source>
</evidence>
<organism evidence="3 4">
    <name type="scientific">Moheibacter stercoris</name>
    <dbReference type="NCBI Taxonomy" id="1628251"/>
    <lineage>
        <taxon>Bacteria</taxon>
        <taxon>Pseudomonadati</taxon>
        <taxon>Bacteroidota</taxon>
        <taxon>Flavobacteriia</taxon>
        <taxon>Flavobacteriales</taxon>
        <taxon>Weeksellaceae</taxon>
        <taxon>Moheibacter</taxon>
    </lineage>
</organism>
<feature type="signal peptide" evidence="2">
    <location>
        <begin position="1"/>
        <end position="22"/>
    </location>
</feature>
<evidence type="ECO:0000256" key="1">
    <source>
        <dbReference type="SAM" id="MobiDB-lite"/>
    </source>
</evidence>
<dbReference type="PROSITE" id="PS51257">
    <property type="entry name" value="PROKAR_LIPOPROTEIN"/>
    <property type="match status" value="1"/>
</dbReference>
<reference evidence="3 4" key="1">
    <citation type="submission" date="2024-06" db="EMBL/GenBank/DDBJ databases">
        <title>Genomic Encyclopedia of Type Strains, Phase IV (KMG-IV): sequencing the most valuable type-strain genomes for metagenomic binning, comparative biology and taxonomic classification.</title>
        <authorList>
            <person name="Goeker M."/>
        </authorList>
    </citation>
    <scope>NUCLEOTIDE SEQUENCE [LARGE SCALE GENOMIC DNA]</scope>
    <source>
        <strain evidence="3 4">DSM 29388</strain>
    </source>
</reference>
<dbReference type="EMBL" id="JBEPMO010000003">
    <property type="protein sequence ID" value="MET3731258.1"/>
    <property type="molecule type" value="Genomic_DNA"/>
</dbReference>
<feature type="chain" id="PRO_5045296891" description="Lipoprotein" evidence="2">
    <location>
        <begin position="23"/>
        <end position="206"/>
    </location>
</feature>
<evidence type="ECO:0008006" key="5">
    <source>
        <dbReference type="Google" id="ProtNLM"/>
    </source>
</evidence>
<keyword evidence="2" id="KW-0732">Signal</keyword>
<feature type="region of interest" description="Disordered" evidence="1">
    <location>
        <begin position="172"/>
        <end position="193"/>
    </location>
</feature>
<name>A0ABV2LRQ8_9FLAO</name>
<protein>
    <recommendedName>
        <fullName evidence="5">Lipoprotein</fullName>
    </recommendedName>
</protein>
<accession>A0ABV2LRQ8</accession>
<gene>
    <name evidence="3" type="ORF">ABID46_000825</name>
</gene>
<feature type="compositionally biased region" description="Polar residues" evidence="1">
    <location>
        <begin position="172"/>
        <end position="184"/>
    </location>
</feature>
<comment type="caution">
    <text evidence="3">The sequence shown here is derived from an EMBL/GenBank/DDBJ whole genome shotgun (WGS) entry which is preliminary data.</text>
</comment>
<dbReference type="RefSeq" id="WP_354507348.1">
    <property type="nucleotide sequence ID" value="NZ_JBEPMO010000003.1"/>
</dbReference>
<evidence type="ECO:0000313" key="3">
    <source>
        <dbReference type="EMBL" id="MET3731258.1"/>
    </source>
</evidence>
<proteinExistence type="predicted"/>
<evidence type="ECO:0000256" key="2">
    <source>
        <dbReference type="SAM" id="SignalP"/>
    </source>
</evidence>